<reference evidence="2" key="1">
    <citation type="submission" date="2015-05" db="EMBL/GenBank/DDBJ databases">
        <title>Permanent draft genome of Rhodopirellula islandicus K833.</title>
        <authorList>
            <person name="Kizina J."/>
            <person name="Richter M."/>
            <person name="Glockner F.O."/>
            <person name="Harder J."/>
        </authorList>
    </citation>
    <scope>NUCLEOTIDE SEQUENCE [LARGE SCALE GENOMIC DNA]</scope>
    <source>
        <strain evidence="2">K833</strain>
    </source>
</reference>
<accession>A0A0J1BL68</accession>
<evidence type="ECO:0000313" key="2">
    <source>
        <dbReference type="EMBL" id="KLU07252.1"/>
    </source>
</evidence>
<dbReference type="EMBL" id="LECT01000007">
    <property type="protein sequence ID" value="KLU07252.1"/>
    <property type="molecule type" value="Genomic_DNA"/>
</dbReference>
<dbReference type="PATRIC" id="fig|595434.4.peg.1011"/>
<keyword evidence="3" id="KW-1185">Reference proteome</keyword>
<feature type="signal peptide" evidence="1">
    <location>
        <begin position="1"/>
        <end position="22"/>
    </location>
</feature>
<dbReference type="STRING" id="595434.RISK_001053"/>
<name>A0A0J1BL68_RHOIS</name>
<feature type="chain" id="PRO_5005248125" description="Signal peptide and transmembrane protein" evidence="1">
    <location>
        <begin position="23"/>
        <end position="46"/>
    </location>
</feature>
<protein>
    <recommendedName>
        <fullName evidence="4">Signal peptide and transmembrane protein</fullName>
    </recommendedName>
</protein>
<evidence type="ECO:0008006" key="4">
    <source>
        <dbReference type="Google" id="ProtNLM"/>
    </source>
</evidence>
<dbReference type="AlphaFoldDB" id="A0A0J1BL68"/>
<keyword evidence="1" id="KW-0732">Signal</keyword>
<sequence>MNRRKCCSLAAVFSCAAPFATAIDLGQVVQINRHRYDDRGNETPAR</sequence>
<evidence type="ECO:0000256" key="1">
    <source>
        <dbReference type="SAM" id="SignalP"/>
    </source>
</evidence>
<dbReference type="Proteomes" id="UP000036367">
    <property type="component" value="Unassembled WGS sequence"/>
</dbReference>
<evidence type="ECO:0000313" key="3">
    <source>
        <dbReference type="Proteomes" id="UP000036367"/>
    </source>
</evidence>
<organism evidence="2 3">
    <name type="scientific">Rhodopirellula islandica</name>
    <dbReference type="NCBI Taxonomy" id="595434"/>
    <lineage>
        <taxon>Bacteria</taxon>
        <taxon>Pseudomonadati</taxon>
        <taxon>Planctomycetota</taxon>
        <taxon>Planctomycetia</taxon>
        <taxon>Pirellulales</taxon>
        <taxon>Pirellulaceae</taxon>
        <taxon>Rhodopirellula</taxon>
    </lineage>
</organism>
<proteinExistence type="predicted"/>
<comment type="caution">
    <text evidence="2">The sequence shown here is derived from an EMBL/GenBank/DDBJ whole genome shotgun (WGS) entry which is preliminary data.</text>
</comment>
<gene>
    <name evidence="2" type="ORF">RISK_001053</name>
</gene>